<keyword evidence="2" id="KW-1185">Reference proteome</keyword>
<dbReference type="EMBL" id="JAAFYZ010000135">
    <property type="protein sequence ID" value="MBS2551336.1"/>
    <property type="molecule type" value="Genomic_DNA"/>
</dbReference>
<evidence type="ECO:0000313" key="2">
    <source>
        <dbReference type="Proteomes" id="UP000730482"/>
    </source>
</evidence>
<reference evidence="1 2" key="1">
    <citation type="submission" date="2020-02" db="EMBL/GenBank/DDBJ databases">
        <title>Acidophilic actinobacteria isolated from forest soil.</title>
        <authorList>
            <person name="Golinska P."/>
        </authorList>
    </citation>
    <scope>NUCLEOTIDE SEQUENCE [LARGE SCALE GENOMIC DNA]</scope>
    <source>
        <strain evidence="1 2">NL8</strain>
    </source>
</reference>
<dbReference type="Proteomes" id="UP000730482">
    <property type="component" value="Unassembled WGS sequence"/>
</dbReference>
<accession>A0ABS5KZ34</accession>
<evidence type="ECO:0000313" key="1">
    <source>
        <dbReference type="EMBL" id="MBS2551336.1"/>
    </source>
</evidence>
<comment type="caution">
    <text evidence="1">The sequence shown here is derived from an EMBL/GenBank/DDBJ whole genome shotgun (WGS) entry which is preliminary data.</text>
</comment>
<name>A0ABS5KZ34_9ACTN</name>
<gene>
    <name evidence="1" type="ORF">KGQ19_31155</name>
</gene>
<sequence>MRGSQGSPPASERLIWNPAGPDRDLATACQDLAAGRFRPAKDLLATTGRNWDLRCYQMLLLAQAAAASAAVERWRSEEPENRDAVLLQARTAVIRAIRSQRAKHHSTPALIGLAEKSCLEAAELAPGDPTPWVARLQLYVSAPDEAKPRELMAQVRRRDPWNREGFHRLLAAIGSATGGAVSDVFDMARWASSNAPAGSPVHVLPLVAYVDGFQRESGDSARARLINGDRQWAAVHARLDIERAYQSWFASKARAGPTLLPDLHLMAHALWKGGYFTDAKPVFEEIGRYALTMPWSLHGQAAEVFSRARERCMRTPAPPSS</sequence>
<protein>
    <submittedName>
        <fullName evidence="1">Uncharacterized protein</fullName>
    </submittedName>
</protein>
<proteinExistence type="predicted"/>
<dbReference type="RefSeq" id="WP_212015736.1">
    <property type="nucleotide sequence ID" value="NZ_JAAFYZ010000135.1"/>
</dbReference>
<organism evidence="1 2">
    <name type="scientific">Catenulispora pinistramenti</name>
    <dbReference type="NCBI Taxonomy" id="2705254"/>
    <lineage>
        <taxon>Bacteria</taxon>
        <taxon>Bacillati</taxon>
        <taxon>Actinomycetota</taxon>
        <taxon>Actinomycetes</taxon>
        <taxon>Catenulisporales</taxon>
        <taxon>Catenulisporaceae</taxon>
        <taxon>Catenulispora</taxon>
    </lineage>
</organism>